<evidence type="ECO:0000313" key="2">
    <source>
        <dbReference type="Proteomes" id="UP000594014"/>
    </source>
</evidence>
<sequence>MIRFQLLHTKVELHSSLFLLLLLIALSGNSIFAASSLLFSFLHEFAHRATAIHLGYSPEKISYGLFGGVLHLREGFLQPVDELLIHLSGPFFNIVAAFLLYAFYQYYDYPWFEPLILSNIILAIYNLMPFFPLDGGKIVDLYLAIFLGYGRSQKISRFFSLLFTVFLFLLGIYLVQYNVLNLFLSALAVNLYVARKQDNSFIFYKITRNIEDGIKNGNEKIVVCREDMKAIKIIERYKPLESRLFTIVNDKGKYKGQLTETELLNGIYYCGIYADFKRLLAFKRAG</sequence>
<evidence type="ECO:0000313" key="1">
    <source>
        <dbReference type="EMBL" id="QOX62772.1"/>
    </source>
</evidence>
<gene>
    <name evidence="1" type="ORF">FRZ06_05135</name>
</gene>
<dbReference type="EMBL" id="CP042469">
    <property type="protein sequence ID" value="QOX62772.1"/>
    <property type="molecule type" value="Genomic_DNA"/>
</dbReference>
<organism evidence="1 2">
    <name type="scientific">Anoxybacterium hadale</name>
    <dbReference type="NCBI Taxonomy" id="3408580"/>
    <lineage>
        <taxon>Bacteria</taxon>
        <taxon>Bacillati</taxon>
        <taxon>Bacillota</taxon>
        <taxon>Clostridia</taxon>
        <taxon>Peptostreptococcales</taxon>
        <taxon>Anaerovoracaceae</taxon>
        <taxon>Anoxybacterium</taxon>
    </lineage>
</organism>
<reference evidence="1" key="1">
    <citation type="submission" date="2019-08" db="EMBL/GenBank/DDBJ databases">
        <title>Genome sequence of Clostridiales bacterium MT110.</title>
        <authorList>
            <person name="Cao J."/>
        </authorList>
    </citation>
    <scope>NUCLEOTIDE SEQUENCE</scope>
    <source>
        <strain evidence="1">MT110</strain>
    </source>
</reference>
<keyword evidence="2" id="KW-1185">Reference proteome</keyword>
<dbReference type="Proteomes" id="UP000594014">
    <property type="component" value="Chromosome"/>
</dbReference>
<name>A0ACD1A8U8_9FIRM</name>
<proteinExistence type="predicted"/>
<protein>
    <submittedName>
        <fullName evidence="1">Uncharacterized protein</fullName>
    </submittedName>
</protein>
<accession>A0ACD1A8U8</accession>